<sequence length="431" mass="48361">MVNTPDKPINSRKPVRIALLGPSNSGKSSFVQRAVHNTFLETYYPTRSIVPAVFEYRPTNPTSRQILDFNASLSHMENMNADSSLRVGYATSVTLHHNELIRLSDRNYPKNSTHNEIYTTLSNEASQKESRTSFKAQDSALSPVPSLVSYNPPFTTPILTELVDSPPYNRKQTVPFLEASLDAKLPSEFLHRLALEPRKNIQVQPLLVASGASEMNGSIDGYLFFYSCVPSLNPPEYSETLETEEGKATEEETTFEKLTESDDPISILKSIKLAVVDAWKDYNRYKKNWLDGEECDVYSLSNTIKSLWKSGSSRAPANPPRTEEHESAADTSTSSVDEKVRHELQNYRDLPPVTIVCTHADSPLKSPVLIEKGKKLAREWNCGFVLMSNLSGSNAQECLALTIREIAERNKSRSPSNNKRNKLVQKLMQMN</sequence>
<evidence type="ECO:0000313" key="2">
    <source>
        <dbReference type="EMBL" id="ANZ76997.1"/>
    </source>
</evidence>
<reference evidence="2 3" key="1">
    <citation type="submission" date="2016-02" db="EMBL/GenBank/DDBJ databases">
        <title>Comparative genomic and transcriptomic foundation for Pichia pastoris.</title>
        <authorList>
            <person name="Love K.R."/>
            <person name="Shah K.A."/>
            <person name="Whittaker C.A."/>
            <person name="Wu J."/>
            <person name="Bartlett M.C."/>
            <person name="Ma D."/>
            <person name="Leeson R.L."/>
            <person name="Priest M."/>
            <person name="Young S.K."/>
            <person name="Love J.C."/>
        </authorList>
    </citation>
    <scope>NUCLEOTIDE SEQUENCE [LARGE SCALE GENOMIC DNA]</scope>
    <source>
        <strain evidence="2 3">ATCC 28485</strain>
    </source>
</reference>
<dbReference type="SUPFAM" id="SSF52540">
    <property type="entry name" value="P-loop containing nucleoside triphosphate hydrolases"/>
    <property type="match status" value="1"/>
</dbReference>
<name>A0A1B2JG29_PICPA</name>
<evidence type="ECO:0000256" key="1">
    <source>
        <dbReference type="SAM" id="MobiDB-lite"/>
    </source>
</evidence>
<dbReference type="Gene3D" id="3.40.50.300">
    <property type="entry name" value="P-loop containing nucleotide triphosphate hydrolases"/>
    <property type="match status" value="2"/>
</dbReference>
<dbReference type="AlphaFoldDB" id="A0A1B2JG29"/>
<organism evidence="2 3">
    <name type="scientific">Komagataella pastoris</name>
    <name type="common">Yeast</name>
    <name type="synonym">Pichia pastoris</name>
    <dbReference type="NCBI Taxonomy" id="4922"/>
    <lineage>
        <taxon>Eukaryota</taxon>
        <taxon>Fungi</taxon>
        <taxon>Dikarya</taxon>
        <taxon>Ascomycota</taxon>
        <taxon>Saccharomycotina</taxon>
        <taxon>Pichiomycetes</taxon>
        <taxon>Pichiales</taxon>
        <taxon>Pichiaceae</taxon>
        <taxon>Komagataella</taxon>
    </lineage>
</organism>
<protein>
    <submittedName>
        <fullName evidence="2">BA75_03887T0</fullName>
    </submittedName>
</protein>
<accession>A0A1B2JG29</accession>
<dbReference type="Proteomes" id="UP000094565">
    <property type="component" value="Chromosome 3"/>
</dbReference>
<keyword evidence="3" id="KW-1185">Reference proteome</keyword>
<evidence type="ECO:0000313" key="3">
    <source>
        <dbReference type="Proteomes" id="UP000094565"/>
    </source>
</evidence>
<gene>
    <name evidence="2" type="primary">YPR084W</name>
    <name evidence="2" type="ORF">ATY40_BA7503887</name>
</gene>
<dbReference type="InterPro" id="IPR027417">
    <property type="entry name" value="P-loop_NTPase"/>
</dbReference>
<proteinExistence type="predicted"/>
<dbReference type="OrthoDB" id="3995714at2759"/>
<dbReference type="EMBL" id="CP014586">
    <property type="protein sequence ID" value="ANZ76997.1"/>
    <property type="molecule type" value="Genomic_DNA"/>
</dbReference>
<feature type="region of interest" description="Disordered" evidence="1">
    <location>
        <begin position="310"/>
        <end position="337"/>
    </location>
</feature>
<feature type="region of interest" description="Disordered" evidence="1">
    <location>
        <begin position="410"/>
        <end position="431"/>
    </location>
</feature>